<dbReference type="PANTHER" id="PTHR24249">
    <property type="entry name" value="HISTAMINE RECEPTOR-RELATED G-PROTEIN COUPLED RECEPTOR"/>
    <property type="match status" value="1"/>
</dbReference>
<comment type="similarity">
    <text evidence="9">Belongs to the G-protein coupled receptor 1 family.</text>
</comment>
<dbReference type="InterPro" id="IPR000276">
    <property type="entry name" value="GPCR_Rhodpsn"/>
</dbReference>
<dbReference type="GO" id="GO:0001594">
    <property type="term" value="F:trace-amine receptor activity"/>
    <property type="evidence" value="ECO:0007669"/>
    <property type="project" value="TreeGrafter"/>
</dbReference>
<evidence type="ECO:0000256" key="7">
    <source>
        <dbReference type="ARBA" id="ARBA00023170"/>
    </source>
</evidence>
<feature type="transmembrane region" description="Helical" evidence="10">
    <location>
        <begin position="62"/>
        <end position="84"/>
    </location>
</feature>
<dbReference type="InterPro" id="IPR050569">
    <property type="entry name" value="TAAR"/>
</dbReference>
<evidence type="ECO:0000256" key="8">
    <source>
        <dbReference type="ARBA" id="ARBA00023224"/>
    </source>
</evidence>
<evidence type="ECO:0000256" key="4">
    <source>
        <dbReference type="ARBA" id="ARBA00022989"/>
    </source>
</evidence>
<keyword evidence="2" id="KW-1003">Cell membrane</keyword>
<evidence type="ECO:0000313" key="12">
    <source>
        <dbReference type="EMBL" id="KAK7907328.1"/>
    </source>
</evidence>
<feature type="transmembrane region" description="Helical" evidence="10">
    <location>
        <begin position="96"/>
        <end position="121"/>
    </location>
</feature>
<feature type="transmembrane region" description="Helical" evidence="10">
    <location>
        <begin position="21"/>
        <end position="42"/>
    </location>
</feature>
<name>A0AAW0P3Q4_9GOBI</name>
<sequence length="133" mass="14778">MLAVCSRCHNTSMQLHIPTNYLILSLAVADLLVGVVVFPFSMAQTLTSCLYHENVFCKIRDWFDITLSTSSILNLCCISIDRYYAICNPLTYKNTVTVRVAGLMIFMTWSVAATIGISVIFGGHKDMGIGDWT</sequence>
<evidence type="ECO:0000256" key="6">
    <source>
        <dbReference type="ARBA" id="ARBA00023136"/>
    </source>
</evidence>
<keyword evidence="8 9" id="KW-0807">Transducer</keyword>
<keyword evidence="5 9" id="KW-0297">G-protein coupled receptor</keyword>
<evidence type="ECO:0000256" key="9">
    <source>
        <dbReference type="RuleBase" id="RU000688"/>
    </source>
</evidence>
<dbReference type="PRINTS" id="PR00237">
    <property type="entry name" value="GPCRRHODOPSN"/>
</dbReference>
<reference evidence="13" key="1">
    <citation type="submission" date="2024-04" db="EMBL/GenBank/DDBJ databases">
        <title>Salinicola lusitanus LLJ914,a marine bacterium isolated from the Okinawa Trough.</title>
        <authorList>
            <person name="Li J."/>
        </authorList>
    </citation>
    <scope>NUCLEOTIDE SEQUENCE [LARGE SCALE GENOMIC DNA]</scope>
</reference>
<keyword evidence="13" id="KW-1185">Reference proteome</keyword>
<protein>
    <recommendedName>
        <fullName evidence="11">G-protein coupled receptors family 1 profile domain-containing protein</fullName>
    </recommendedName>
</protein>
<dbReference type="InterPro" id="IPR017452">
    <property type="entry name" value="GPCR_Rhodpsn_7TM"/>
</dbReference>
<evidence type="ECO:0000259" key="11">
    <source>
        <dbReference type="PROSITE" id="PS50262"/>
    </source>
</evidence>
<evidence type="ECO:0000256" key="1">
    <source>
        <dbReference type="ARBA" id="ARBA00004651"/>
    </source>
</evidence>
<dbReference type="SUPFAM" id="SSF81321">
    <property type="entry name" value="Family A G protein-coupled receptor-like"/>
    <property type="match status" value="1"/>
</dbReference>
<dbReference type="AlphaFoldDB" id="A0AAW0P3Q4"/>
<evidence type="ECO:0000256" key="3">
    <source>
        <dbReference type="ARBA" id="ARBA00022692"/>
    </source>
</evidence>
<dbReference type="Proteomes" id="UP001460270">
    <property type="component" value="Unassembled WGS sequence"/>
</dbReference>
<organism evidence="12 13">
    <name type="scientific">Mugilogobius chulae</name>
    <name type="common">yellowstripe goby</name>
    <dbReference type="NCBI Taxonomy" id="88201"/>
    <lineage>
        <taxon>Eukaryota</taxon>
        <taxon>Metazoa</taxon>
        <taxon>Chordata</taxon>
        <taxon>Craniata</taxon>
        <taxon>Vertebrata</taxon>
        <taxon>Euteleostomi</taxon>
        <taxon>Actinopterygii</taxon>
        <taxon>Neopterygii</taxon>
        <taxon>Teleostei</taxon>
        <taxon>Neoteleostei</taxon>
        <taxon>Acanthomorphata</taxon>
        <taxon>Gobiaria</taxon>
        <taxon>Gobiiformes</taxon>
        <taxon>Gobioidei</taxon>
        <taxon>Gobiidae</taxon>
        <taxon>Gobionellinae</taxon>
        <taxon>Mugilogobius</taxon>
    </lineage>
</organism>
<dbReference type="PROSITE" id="PS50262">
    <property type="entry name" value="G_PROTEIN_RECEP_F1_2"/>
    <property type="match status" value="1"/>
</dbReference>
<comment type="subcellular location">
    <subcellularLocation>
        <location evidence="1">Cell membrane</location>
        <topology evidence="1">Multi-pass membrane protein</topology>
    </subcellularLocation>
</comment>
<dbReference type="EMBL" id="JBBPFD010000011">
    <property type="protein sequence ID" value="KAK7907328.1"/>
    <property type="molecule type" value="Genomic_DNA"/>
</dbReference>
<dbReference type="PROSITE" id="PS00237">
    <property type="entry name" value="G_PROTEIN_RECEP_F1_1"/>
    <property type="match status" value="1"/>
</dbReference>
<evidence type="ECO:0000256" key="5">
    <source>
        <dbReference type="ARBA" id="ARBA00023040"/>
    </source>
</evidence>
<dbReference type="PANTHER" id="PTHR24249:SF415">
    <property type="entry name" value="TRACE AMINE-ASSOCIATED RECEPTOR 1"/>
    <property type="match status" value="1"/>
</dbReference>
<keyword evidence="4 10" id="KW-1133">Transmembrane helix</keyword>
<keyword evidence="6 10" id="KW-0472">Membrane</keyword>
<evidence type="ECO:0000256" key="2">
    <source>
        <dbReference type="ARBA" id="ARBA00022475"/>
    </source>
</evidence>
<dbReference type="Gene3D" id="1.20.1070.10">
    <property type="entry name" value="Rhodopsin 7-helix transmembrane proteins"/>
    <property type="match status" value="1"/>
</dbReference>
<feature type="domain" description="G-protein coupled receptors family 1 profile" evidence="11">
    <location>
        <begin position="1"/>
        <end position="133"/>
    </location>
</feature>
<evidence type="ECO:0000313" key="13">
    <source>
        <dbReference type="Proteomes" id="UP001460270"/>
    </source>
</evidence>
<accession>A0AAW0P3Q4</accession>
<comment type="caution">
    <text evidence="12">The sequence shown here is derived from an EMBL/GenBank/DDBJ whole genome shotgun (WGS) entry which is preliminary data.</text>
</comment>
<dbReference type="GO" id="GO:0005886">
    <property type="term" value="C:plasma membrane"/>
    <property type="evidence" value="ECO:0007669"/>
    <property type="project" value="UniProtKB-SubCell"/>
</dbReference>
<gene>
    <name evidence="12" type="ORF">WMY93_015940</name>
</gene>
<evidence type="ECO:0000256" key="10">
    <source>
        <dbReference type="SAM" id="Phobius"/>
    </source>
</evidence>
<keyword evidence="3 9" id="KW-0812">Transmembrane</keyword>
<dbReference type="Pfam" id="PF00001">
    <property type="entry name" value="7tm_1"/>
    <property type="match status" value="1"/>
</dbReference>
<keyword evidence="7 9" id="KW-0675">Receptor</keyword>
<proteinExistence type="inferred from homology"/>